<feature type="transmembrane region" description="Helical" evidence="7">
    <location>
        <begin position="209"/>
        <end position="229"/>
    </location>
</feature>
<organism evidence="9 10">
    <name type="scientific">Fistulifera solaris</name>
    <name type="common">Oleaginous diatom</name>
    <dbReference type="NCBI Taxonomy" id="1519565"/>
    <lineage>
        <taxon>Eukaryota</taxon>
        <taxon>Sar</taxon>
        <taxon>Stramenopiles</taxon>
        <taxon>Ochrophyta</taxon>
        <taxon>Bacillariophyta</taxon>
        <taxon>Bacillariophyceae</taxon>
        <taxon>Bacillariophycidae</taxon>
        <taxon>Naviculales</taxon>
        <taxon>Naviculaceae</taxon>
        <taxon>Fistulifera</taxon>
    </lineage>
</organism>
<dbReference type="OrthoDB" id="1502398at2759"/>
<dbReference type="AlphaFoldDB" id="A0A1Z5KR55"/>
<reference evidence="9 10" key="1">
    <citation type="journal article" date="2015" name="Plant Cell">
        <title>Oil accumulation by the oleaginous diatom Fistulifera solaris as revealed by the genome and transcriptome.</title>
        <authorList>
            <person name="Tanaka T."/>
            <person name="Maeda Y."/>
            <person name="Veluchamy A."/>
            <person name="Tanaka M."/>
            <person name="Abida H."/>
            <person name="Marechal E."/>
            <person name="Bowler C."/>
            <person name="Muto M."/>
            <person name="Sunaga Y."/>
            <person name="Tanaka M."/>
            <person name="Yoshino T."/>
            <person name="Taniguchi T."/>
            <person name="Fukuda Y."/>
            <person name="Nemoto M."/>
            <person name="Matsumoto M."/>
            <person name="Wong P.S."/>
            <person name="Aburatani S."/>
            <person name="Fujibuchi W."/>
        </authorList>
    </citation>
    <scope>NUCLEOTIDE SEQUENCE [LARGE SCALE GENOMIC DNA]</scope>
    <source>
        <strain evidence="9 10">JPCC DA0580</strain>
    </source>
</reference>
<comment type="caution">
    <text evidence="9">The sequence shown here is derived from an EMBL/GenBank/DDBJ whole genome shotgun (WGS) entry which is preliminary data.</text>
</comment>
<dbReference type="PANTHER" id="PTHR43009:SF7">
    <property type="entry name" value="HOMOGENTISATE GERANYLGERANYLTRANSFERASE, CHLOROPLASTIC"/>
    <property type="match status" value="1"/>
</dbReference>
<evidence type="ECO:0000313" key="10">
    <source>
        <dbReference type="Proteomes" id="UP000198406"/>
    </source>
</evidence>
<proteinExistence type="inferred from homology"/>
<dbReference type="Pfam" id="PF01040">
    <property type="entry name" value="UbiA"/>
    <property type="match status" value="1"/>
</dbReference>
<evidence type="ECO:0000256" key="4">
    <source>
        <dbReference type="ARBA" id="ARBA00022692"/>
    </source>
</evidence>
<evidence type="ECO:0000256" key="1">
    <source>
        <dbReference type="ARBA" id="ARBA00004141"/>
    </source>
</evidence>
<dbReference type="Gene3D" id="1.10.357.140">
    <property type="entry name" value="UbiA prenyltransferase"/>
    <property type="match status" value="1"/>
</dbReference>
<evidence type="ECO:0000256" key="6">
    <source>
        <dbReference type="ARBA" id="ARBA00023136"/>
    </source>
</evidence>
<dbReference type="InterPro" id="IPR044878">
    <property type="entry name" value="UbiA_sf"/>
</dbReference>
<feature type="transmembrane region" description="Helical" evidence="7">
    <location>
        <begin position="241"/>
        <end position="258"/>
    </location>
</feature>
<feature type="transmembrane region" description="Helical" evidence="7">
    <location>
        <begin position="278"/>
        <end position="294"/>
    </location>
</feature>
<keyword evidence="6 7" id="KW-0472">Membrane</keyword>
<evidence type="ECO:0000256" key="2">
    <source>
        <dbReference type="ARBA" id="ARBA00005985"/>
    </source>
</evidence>
<dbReference type="InterPro" id="IPR000537">
    <property type="entry name" value="UbiA_prenyltransferase"/>
</dbReference>
<feature type="transmembrane region" description="Helical" evidence="7">
    <location>
        <begin position="121"/>
        <end position="145"/>
    </location>
</feature>
<evidence type="ECO:0000256" key="8">
    <source>
        <dbReference type="SAM" id="SignalP"/>
    </source>
</evidence>
<dbReference type="GO" id="GO:0016765">
    <property type="term" value="F:transferase activity, transferring alkyl or aryl (other than methyl) groups"/>
    <property type="evidence" value="ECO:0007669"/>
    <property type="project" value="InterPro"/>
</dbReference>
<feature type="chain" id="PRO_5012328754" description="Homogentisate solanesyltransferase" evidence="8">
    <location>
        <begin position="18"/>
        <end position="295"/>
    </location>
</feature>
<feature type="transmembrane region" description="Helical" evidence="7">
    <location>
        <begin position="71"/>
        <end position="92"/>
    </location>
</feature>
<feature type="transmembrane region" description="Helical" evidence="7">
    <location>
        <begin position="166"/>
        <end position="183"/>
    </location>
</feature>
<dbReference type="GO" id="GO:0016020">
    <property type="term" value="C:membrane"/>
    <property type="evidence" value="ECO:0007669"/>
    <property type="project" value="UniProtKB-SubCell"/>
</dbReference>
<keyword evidence="3" id="KW-0808">Transferase</keyword>
<evidence type="ECO:0000256" key="7">
    <source>
        <dbReference type="SAM" id="Phobius"/>
    </source>
</evidence>
<name>A0A1Z5KR55_FISSO</name>
<sequence>MAIPSLHFLAAPSVAAALSPLCWQSMLYAMIPSLLMNLYITGLNQITDVEIDRINKPDLPIAAGLLSKKTAIAIVSLAFVGSVSMGIANPVFGTRGLNSALWASAFFGTVYSLPPLRLKRFPIWAAFCIVAVRGLVINASFFAHAQAAAFQTPTTVMASLLGNAQCLWSSIFFAVFGLVIALMKDVPDVLGDQTLNIRTFSVRLGQKTVFMAMRNLLTALFWGSGAFFLQQATRATSPGVTLARLITGVSAVLFGWSVRKESQGVDATDSDQVYSYYMHLWKLFYGSYLILPFAM</sequence>
<dbReference type="InParanoid" id="A0A1Z5KR55"/>
<evidence type="ECO:0000256" key="3">
    <source>
        <dbReference type="ARBA" id="ARBA00022679"/>
    </source>
</evidence>
<dbReference type="NCBIfam" id="NF009525">
    <property type="entry name" value="PRK12887.1"/>
    <property type="match status" value="1"/>
</dbReference>
<dbReference type="PANTHER" id="PTHR43009">
    <property type="entry name" value="HOMOGENTISATE SOLANESYLTRANSFERASE, CHLOROPLASTIC"/>
    <property type="match status" value="1"/>
</dbReference>
<protein>
    <recommendedName>
        <fullName evidence="11">Homogentisate solanesyltransferase</fullName>
    </recommendedName>
</protein>
<keyword evidence="10" id="KW-1185">Reference proteome</keyword>
<evidence type="ECO:0000313" key="9">
    <source>
        <dbReference type="EMBL" id="GAX28759.1"/>
    </source>
</evidence>
<dbReference type="EMBL" id="BDSP01000279">
    <property type="protein sequence ID" value="GAX28759.1"/>
    <property type="molecule type" value="Genomic_DNA"/>
</dbReference>
<keyword evidence="4 7" id="KW-0812">Transmembrane</keyword>
<accession>A0A1Z5KR55</accession>
<comment type="subcellular location">
    <subcellularLocation>
        <location evidence="1">Membrane</location>
        <topology evidence="1">Multi-pass membrane protein</topology>
    </subcellularLocation>
</comment>
<keyword evidence="5 7" id="KW-1133">Transmembrane helix</keyword>
<evidence type="ECO:0008006" key="11">
    <source>
        <dbReference type="Google" id="ProtNLM"/>
    </source>
</evidence>
<keyword evidence="8" id="KW-0732">Signal</keyword>
<comment type="similarity">
    <text evidence="2">Belongs to the UbiA prenyltransferase family.</text>
</comment>
<evidence type="ECO:0000256" key="5">
    <source>
        <dbReference type="ARBA" id="ARBA00022989"/>
    </source>
</evidence>
<dbReference type="Proteomes" id="UP000198406">
    <property type="component" value="Unassembled WGS sequence"/>
</dbReference>
<feature type="signal peptide" evidence="8">
    <location>
        <begin position="1"/>
        <end position="17"/>
    </location>
</feature>
<gene>
    <name evidence="9" type="ORF">FisN_25Lh184</name>
</gene>